<proteinExistence type="predicted"/>
<protein>
    <submittedName>
        <fullName evidence="1">Uncharacterized protein</fullName>
    </submittedName>
</protein>
<gene>
    <name evidence="1" type="ORF">PanWU01x14_346160</name>
</gene>
<evidence type="ECO:0000313" key="2">
    <source>
        <dbReference type="Proteomes" id="UP000237105"/>
    </source>
</evidence>
<dbReference type="Proteomes" id="UP000237105">
    <property type="component" value="Unassembled WGS sequence"/>
</dbReference>
<evidence type="ECO:0000313" key="1">
    <source>
        <dbReference type="EMBL" id="PON34230.1"/>
    </source>
</evidence>
<comment type="caution">
    <text evidence="1">The sequence shown here is derived from an EMBL/GenBank/DDBJ whole genome shotgun (WGS) entry which is preliminary data.</text>
</comment>
<name>A0A2P5ACH7_PARAD</name>
<accession>A0A2P5ACH7</accession>
<reference evidence="2" key="1">
    <citation type="submission" date="2016-06" db="EMBL/GenBank/DDBJ databases">
        <title>Parallel loss of symbiosis genes in relatives of nitrogen-fixing non-legume Parasponia.</title>
        <authorList>
            <person name="Van Velzen R."/>
            <person name="Holmer R."/>
            <person name="Bu F."/>
            <person name="Rutten L."/>
            <person name="Van Zeijl A."/>
            <person name="Liu W."/>
            <person name="Santuari L."/>
            <person name="Cao Q."/>
            <person name="Sharma T."/>
            <person name="Shen D."/>
            <person name="Roswanjaya Y."/>
            <person name="Wardhani T."/>
            <person name="Kalhor M.S."/>
            <person name="Jansen J."/>
            <person name="Van den Hoogen J."/>
            <person name="Gungor B."/>
            <person name="Hartog M."/>
            <person name="Hontelez J."/>
            <person name="Verver J."/>
            <person name="Yang W.-C."/>
            <person name="Schijlen E."/>
            <person name="Repin R."/>
            <person name="Schilthuizen M."/>
            <person name="Schranz E."/>
            <person name="Heidstra R."/>
            <person name="Miyata K."/>
            <person name="Fedorova E."/>
            <person name="Kohlen W."/>
            <person name="Bisseling T."/>
            <person name="Smit S."/>
            <person name="Geurts R."/>
        </authorList>
    </citation>
    <scope>NUCLEOTIDE SEQUENCE [LARGE SCALE GENOMIC DNA]</scope>
    <source>
        <strain evidence="2">cv. WU1-14</strain>
    </source>
</reference>
<sequence length="24" mass="2588">VAGWWCQDTGNAVGHFSPSSYSQC</sequence>
<organism evidence="1 2">
    <name type="scientific">Parasponia andersonii</name>
    <name type="common">Sponia andersonii</name>
    <dbReference type="NCBI Taxonomy" id="3476"/>
    <lineage>
        <taxon>Eukaryota</taxon>
        <taxon>Viridiplantae</taxon>
        <taxon>Streptophyta</taxon>
        <taxon>Embryophyta</taxon>
        <taxon>Tracheophyta</taxon>
        <taxon>Spermatophyta</taxon>
        <taxon>Magnoliopsida</taxon>
        <taxon>eudicotyledons</taxon>
        <taxon>Gunneridae</taxon>
        <taxon>Pentapetalae</taxon>
        <taxon>rosids</taxon>
        <taxon>fabids</taxon>
        <taxon>Rosales</taxon>
        <taxon>Cannabaceae</taxon>
        <taxon>Parasponia</taxon>
    </lineage>
</organism>
<keyword evidence="2" id="KW-1185">Reference proteome</keyword>
<dbReference type="AlphaFoldDB" id="A0A2P5ACH7"/>
<feature type="non-terminal residue" evidence="1">
    <location>
        <position position="1"/>
    </location>
</feature>
<dbReference type="EMBL" id="JXTB01000672">
    <property type="protein sequence ID" value="PON34230.1"/>
    <property type="molecule type" value="Genomic_DNA"/>
</dbReference>